<dbReference type="Proteomes" id="UP000273516">
    <property type="component" value="Unassembled WGS sequence"/>
</dbReference>
<gene>
    <name evidence="2" type="ORF">C9E81_07670</name>
</gene>
<dbReference type="EMBL" id="QOKZ01000002">
    <property type="protein sequence ID" value="RMC36524.1"/>
    <property type="molecule type" value="Genomic_DNA"/>
</dbReference>
<evidence type="ECO:0000313" key="2">
    <source>
        <dbReference type="EMBL" id="RMC36524.1"/>
    </source>
</evidence>
<feature type="transmembrane region" description="Helical" evidence="1">
    <location>
        <begin position="104"/>
        <end position="127"/>
    </location>
</feature>
<keyword evidence="1" id="KW-1133">Transmembrane helix</keyword>
<accession>A0A3M0MJT5</accession>
<evidence type="ECO:0000313" key="3">
    <source>
        <dbReference type="Proteomes" id="UP000273516"/>
    </source>
</evidence>
<keyword evidence="3" id="KW-1185">Reference proteome</keyword>
<evidence type="ECO:0000256" key="1">
    <source>
        <dbReference type="SAM" id="Phobius"/>
    </source>
</evidence>
<dbReference type="OrthoDB" id="7874812at2"/>
<reference evidence="2 3" key="1">
    <citation type="submission" date="2018-07" db="EMBL/GenBank/DDBJ databases">
        <authorList>
            <person name="Zhang Y."/>
            <person name="Wang L."/>
            <person name="Ma S."/>
        </authorList>
    </citation>
    <scope>NUCLEOTIDE SEQUENCE [LARGE SCALE GENOMIC DNA]</scope>
    <source>
        <strain evidence="2 3">4-2</strain>
    </source>
</reference>
<proteinExistence type="predicted"/>
<dbReference type="AlphaFoldDB" id="A0A3M0MJT5"/>
<name>A0A3M0MJT5_9RHOB</name>
<dbReference type="RefSeq" id="WP_122111692.1">
    <property type="nucleotide sequence ID" value="NZ_QOKZ01000002.1"/>
</dbReference>
<comment type="caution">
    <text evidence="2">The sequence shown here is derived from an EMBL/GenBank/DDBJ whole genome shotgun (WGS) entry which is preliminary data.</text>
</comment>
<keyword evidence="1" id="KW-0472">Membrane</keyword>
<keyword evidence="1" id="KW-0812">Transmembrane</keyword>
<organism evidence="2 3">
    <name type="scientific">Paracoccus alkanivorans</name>
    <dbReference type="NCBI Taxonomy" id="2116655"/>
    <lineage>
        <taxon>Bacteria</taxon>
        <taxon>Pseudomonadati</taxon>
        <taxon>Pseudomonadota</taxon>
        <taxon>Alphaproteobacteria</taxon>
        <taxon>Rhodobacterales</taxon>
        <taxon>Paracoccaceae</taxon>
        <taxon>Paracoccus</taxon>
    </lineage>
</organism>
<sequence>MTRDAQTVDDVRDMAEEVARLMADRLGGARRSERPGLQVMLRRRGGALPRKLRRAAGVLAEAELHSAQPRIARQLDLPAISRAYSALMAHLQPMGEMSRWRDRMLNFAASLVFGLMVLAALLIWLMVRRGSL</sequence>
<protein>
    <submittedName>
        <fullName evidence="2">Uncharacterized protein</fullName>
    </submittedName>
</protein>